<organism evidence="1 2">
    <name type="scientific">Macrosiphum euphorbiae</name>
    <name type="common">potato aphid</name>
    <dbReference type="NCBI Taxonomy" id="13131"/>
    <lineage>
        <taxon>Eukaryota</taxon>
        <taxon>Metazoa</taxon>
        <taxon>Ecdysozoa</taxon>
        <taxon>Arthropoda</taxon>
        <taxon>Hexapoda</taxon>
        <taxon>Insecta</taxon>
        <taxon>Pterygota</taxon>
        <taxon>Neoptera</taxon>
        <taxon>Paraneoptera</taxon>
        <taxon>Hemiptera</taxon>
        <taxon>Sternorrhyncha</taxon>
        <taxon>Aphidomorpha</taxon>
        <taxon>Aphidoidea</taxon>
        <taxon>Aphididae</taxon>
        <taxon>Macrosiphini</taxon>
        <taxon>Macrosiphum</taxon>
    </lineage>
</organism>
<dbReference type="Proteomes" id="UP001160148">
    <property type="component" value="Unassembled WGS sequence"/>
</dbReference>
<protein>
    <submittedName>
        <fullName evidence="1">Uncharacterized protein</fullName>
    </submittedName>
</protein>
<sequence>MGKKLAISPILISDQRDTHSNRPHAIPREVKDCIKQHVSMFPVVDSHYTRQNTQKHFQFSKIYRFYQEFVKEESISVMAQNATLRQYTDIFNNSFNLSF</sequence>
<evidence type="ECO:0000313" key="2">
    <source>
        <dbReference type="Proteomes" id="UP001160148"/>
    </source>
</evidence>
<comment type="caution">
    <text evidence="1">The sequence shown here is derived from an EMBL/GenBank/DDBJ whole genome shotgun (WGS) entry which is preliminary data.</text>
</comment>
<name>A0AAV0WQD8_9HEMI</name>
<accession>A0AAV0WQD8</accession>
<dbReference type="AlphaFoldDB" id="A0AAV0WQD8"/>
<gene>
    <name evidence="1" type="ORF">MEUPH1_LOCUS13596</name>
</gene>
<proteinExistence type="predicted"/>
<dbReference type="EMBL" id="CARXXK010000002">
    <property type="protein sequence ID" value="CAI6358036.1"/>
    <property type="molecule type" value="Genomic_DNA"/>
</dbReference>
<evidence type="ECO:0000313" key="1">
    <source>
        <dbReference type="EMBL" id="CAI6358036.1"/>
    </source>
</evidence>
<keyword evidence="2" id="KW-1185">Reference proteome</keyword>
<reference evidence="1 2" key="1">
    <citation type="submission" date="2023-01" db="EMBL/GenBank/DDBJ databases">
        <authorList>
            <person name="Whitehead M."/>
        </authorList>
    </citation>
    <scope>NUCLEOTIDE SEQUENCE [LARGE SCALE GENOMIC DNA]</scope>
</reference>